<gene>
    <name evidence="1" type="ORF">IMCC3135_16535</name>
</gene>
<dbReference type="EMBL" id="CP018632">
    <property type="protein sequence ID" value="ASJ73389.1"/>
    <property type="molecule type" value="Genomic_DNA"/>
</dbReference>
<dbReference type="AlphaFoldDB" id="A0A2Z2NQ84"/>
<name>A0A2Z2NQ84_9GAMM</name>
<accession>A0A2Z2NQ84</accession>
<evidence type="ECO:0000313" key="1">
    <source>
        <dbReference type="EMBL" id="ASJ73389.1"/>
    </source>
</evidence>
<protein>
    <submittedName>
        <fullName evidence="1">Uncharacterized protein</fullName>
    </submittedName>
</protein>
<dbReference type="KEGG" id="gai:IMCC3135_16535"/>
<organism evidence="1 2">
    <name type="scientific">Granulosicoccus antarcticus IMCC3135</name>
    <dbReference type="NCBI Taxonomy" id="1192854"/>
    <lineage>
        <taxon>Bacteria</taxon>
        <taxon>Pseudomonadati</taxon>
        <taxon>Pseudomonadota</taxon>
        <taxon>Gammaproteobacteria</taxon>
        <taxon>Chromatiales</taxon>
        <taxon>Granulosicoccaceae</taxon>
        <taxon>Granulosicoccus</taxon>
    </lineage>
</organism>
<sequence length="66" mass="7098">MIALDAQTTQAVLPWPELITTLRQSAGIASSACRHRWAFSLPGNGNLYGATDHHGIRLGQIATQGR</sequence>
<proteinExistence type="predicted"/>
<dbReference type="Proteomes" id="UP000250079">
    <property type="component" value="Chromosome"/>
</dbReference>
<evidence type="ECO:0000313" key="2">
    <source>
        <dbReference type="Proteomes" id="UP000250079"/>
    </source>
</evidence>
<reference evidence="1 2" key="1">
    <citation type="submission" date="2016-12" db="EMBL/GenBank/DDBJ databases">
        <authorList>
            <person name="Song W.-J."/>
            <person name="Kurnit D.M."/>
        </authorList>
    </citation>
    <scope>NUCLEOTIDE SEQUENCE [LARGE SCALE GENOMIC DNA]</scope>
    <source>
        <strain evidence="1 2">IMCC3135</strain>
    </source>
</reference>
<keyword evidence="2" id="KW-1185">Reference proteome</keyword>